<name>A0A2P2NND7_RHIMU</name>
<protein>
    <submittedName>
        <fullName evidence="1">Uncharacterized protein</fullName>
    </submittedName>
</protein>
<reference evidence="1" key="1">
    <citation type="submission" date="2018-02" db="EMBL/GenBank/DDBJ databases">
        <title>Rhizophora mucronata_Transcriptome.</title>
        <authorList>
            <person name="Meera S.P."/>
            <person name="Sreeshan A."/>
            <person name="Augustine A."/>
        </authorList>
    </citation>
    <scope>NUCLEOTIDE SEQUENCE</scope>
    <source>
        <tissue evidence="1">Leaf</tissue>
    </source>
</reference>
<sequence>MRSWPRLWPGRNLKEGT</sequence>
<accession>A0A2P2NND7</accession>
<proteinExistence type="predicted"/>
<dbReference type="AlphaFoldDB" id="A0A2P2NND7"/>
<organism evidence="1">
    <name type="scientific">Rhizophora mucronata</name>
    <name type="common">Asiatic mangrove</name>
    <dbReference type="NCBI Taxonomy" id="61149"/>
    <lineage>
        <taxon>Eukaryota</taxon>
        <taxon>Viridiplantae</taxon>
        <taxon>Streptophyta</taxon>
        <taxon>Embryophyta</taxon>
        <taxon>Tracheophyta</taxon>
        <taxon>Spermatophyta</taxon>
        <taxon>Magnoliopsida</taxon>
        <taxon>eudicotyledons</taxon>
        <taxon>Gunneridae</taxon>
        <taxon>Pentapetalae</taxon>
        <taxon>rosids</taxon>
        <taxon>fabids</taxon>
        <taxon>Malpighiales</taxon>
        <taxon>Rhizophoraceae</taxon>
        <taxon>Rhizophora</taxon>
    </lineage>
</organism>
<evidence type="ECO:0000313" key="1">
    <source>
        <dbReference type="EMBL" id="MBX44022.1"/>
    </source>
</evidence>
<dbReference type="EMBL" id="GGEC01063538">
    <property type="protein sequence ID" value="MBX44022.1"/>
    <property type="molecule type" value="Transcribed_RNA"/>
</dbReference>